<accession>A0A8S9MPK1</accession>
<dbReference type="EMBL" id="QGKX02002183">
    <property type="protein sequence ID" value="KAF3485281.1"/>
    <property type="molecule type" value="Genomic_DNA"/>
</dbReference>
<sequence>MLETGPAGIMANLFLQNEEIVYIDIVGNPIFDLYDDDGWIQYDDSEFYCQEVDKLSDEVIRQNVFFLII</sequence>
<organism evidence="1 2">
    <name type="scientific">Brassica cretica</name>
    <name type="common">Mustard</name>
    <dbReference type="NCBI Taxonomy" id="69181"/>
    <lineage>
        <taxon>Eukaryota</taxon>
        <taxon>Viridiplantae</taxon>
        <taxon>Streptophyta</taxon>
        <taxon>Embryophyta</taxon>
        <taxon>Tracheophyta</taxon>
        <taxon>Spermatophyta</taxon>
        <taxon>Magnoliopsida</taxon>
        <taxon>eudicotyledons</taxon>
        <taxon>Gunneridae</taxon>
        <taxon>Pentapetalae</taxon>
        <taxon>rosids</taxon>
        <taxon>malvids</taxon>
        <taxon>Brassicales</taxon>
        <taxon>Brassicaceae</taxon>
        <taxon>Brassiceae</taxon>
        <taxon>Brassica</taxon>
    </lineage>
</organism>
<dbReference type="AlphaFoldDB" id="A0A8S9MPK1"/>
<dbReference type="Proteomes" id="UP000712600">
    <property type="component" value="Unassembled WGS sequence"/>
</dbReference>
<comment type="caution">
    <text evidence="1">The sequence shown here is derived from an EMBL/GenBank/DDBJ whole genome shotgun (WGS) entry which is preliminary data.</text>
</comment>
<name>A0A8S9MPK1_BRACR</name>
<evidence type="ECO:0000313" key="1">
    <source>
        <dbReference type="EMBL" id="KAF3485281.1"/>
    </source>
</evidence>
<evidence type="ECO:0000313" key="2">
    <source>
        <dbReference type="Proteomes" id="UP000712600"/>
    </source>
</evidence>
<gene>
    <name evidence="1" type="ORF">F2Q69_00054181</name>
</gene>
<protein>
    <submittedName>
        <fullName evidence="1">Uncharacterized protein</fullName>
    </submittedName>
</protein>
<proteinExistence type="predicted"/>
<reference evidence="1" key="1">
    <citation type="submission" date="2019-12" db="EMBL/GenBank/DDBJ databases">
        <title>Genome sequencing and annotation of Brassica cretica.</title>
        <authorList>
            <person name="Studholme D.J."/>
            <person name="Sarris P."/>
        </authorList>
    </citation>
    <scope>NUCLEOTIDE SEQUENCE</scope>
    <source>
        <strain evidence="1">PFS-109/04</strain>
        <tissue evidence="1">Leaf</tissue>
    </source>
</reference>